<organism evidence="9 10">
    <name type="scientific">Stylophora pistillata</name>
    <name type="common">Smooth cauliflower coral</name>
    <dbReference type="NCBI Taxonomy" id="50429"/>
    <lineage>
        <taxon>Eukaryota</taxon>
        <taxon>Metazoa</taxon>
        <taxon>Cnidaria</taxon>
        <taxon>Anthozoa</taxon>
        <taxon>Hexacorallia</taxon>
        <taxon>Scleractinia</taxon>
        <taxon>Astrocoeniina</taxon>
        <taxon>Pocilloporidae</taxon>
        <taxon>Stylophora</taxon>
    </lineage>
</organism>
<feature type="chain" id="PRO_5012405799" description="Glycoside hydrolase family 5 domain-containing protein" evidence="7">
    <location>
        <begin position="43"/>
        <end position="383"/>
    </location>
</feature>
<evidence type="ECO:0000256" key="7">
    <source>
        <dbReference type="SAM" id="SignalP"/>
    </source>
</evidence>
<evidence type="ECO:0000256" key="4">
    <source>
        <dbReference type="ARBA" id="ARBA00023295"/>
    </source>
</evidence>
<evidence type="ECO:0000313" key="10">
    <source>
        <dbReference type="Proteomes" id="UP000225706"/>
    </source>
</evidence>
<evidence type="ECO:0000256" key="6">
    <source>
        <dbReference type="RuleBase" id="RU361153"/>
    </source>
</evidence>
<keyword evidence="10" id="KW-1185">Reference proteome</keyword>
<dbReference type="EMBL" id="LSMT01000011">
    <property type="protein sequence ID" value="PFX33566.1"/>
    <property type="molecule type" value="Genomic_DNA"/>
</dbReference>
<name>A0A2B4SW50_STYPI</name>
<dbReference type="PANTHER" id="PTHR31297:SF41">
    <property type="entry name" value="ENDOGLUCANASE, PUTATIVE (AFU_ORTHOLOGUE AFUA_5G01830)-RELATED"/>
    <property type="match status" value="1"/>
</dbReference>
<accession>A0A2B4SW50</accession>
<dbReference type="AlphaFoldDB" id="A0A2B4SW50"/>
<dbReference type="Proteomes" id="UP000225706">
    <property type="component" value="Unassembled WGS sequence"/>
</dbReference>
<dbReference type="Gene3D" id="3.20.20.80">
    <property type="entry name" value="Glycosidases"/>
    <property type="match status" value="1"/>
</dbReference>
<keyword evidence="3" id="KW-0119">Carbohydrate metabolism</keyword>
<dbReference type="OrthoDB" id="6065048at2759"/>
<dbReference type="GO" id="GO:0005576">
    <property type="term" value="C:extracellular region"/>
    <property type="evidence" value="ECO:0007669"/>
    <property type="project" value="TreeGrafter"/>
</dbReference>
<dbReference type="GO" id="GO:0009251">
    <property type="term" value="P:glucan catabolic process"/>
    <property type="evidence" value="ECO:0007669"/>
    <property type="project" value="TreeGrafter"/>
</dbReference>
<feature type="signal peptide" evidence="7">
    <location>
        <begin position="1"/>
        <end position="42"/>
    </location>
</feature>
<proteinExistence type="inferred from homology"/>
<evidence type="ECO:0000256" key="5">
    <source>
        <dbReference type="ARBA" id="ARBA00023326"/>
    </source>
</evidence>
<feature type="domain" description="Glycoside hydrolase family 5" evidence="8">
    <location>
        <begin position="58"/>
        <end position="342"/>
    </location>
</feature>
<dbReference type="PANTHER" id="PTHR31297">
    <property type="entry name" value="GLUCAN ENDO-1,6-BETA-GLUCOSIDASE B"/>
    <property type="match status" value="1"/>
</dbReference>
<sequence length="383" mass="44085">MGNLLGNERKVPELIKQKMPRFLIMSFLPLFFLLFMVAVVSGQDEPISPEEYQSQIGAGFSTNWFKSRARKPMEKFSEKNIKDIREKGFSNLRIRCDAELYSSKGFLDSLTTVVDSCLKYNVIPIISWIHHRAEAYATKKAQDAYVSWWIAVARQLKDKDYRLSFNLFTELGIDTCSEGETEKVKIEKSCKNSLRRNTDKYNEWTKNVTKEIRALGGKNAKRILILASPVKTAKGLDKIDPEIYERDPYMMAEWHLYASGPIKTPGSQKYWSGDGTGKFGGRENVKKAINDAVEFTNKTGMRTYLGAWMPHDNIKGSLKEAEVIKFALFFVKELRKANIPWSMNVLDNYYDTRECKWRRGHQVVAGQKLNMAKILNNIRKVMP</sequence>
<evidence type="ECO:0000313" key="9">
    <source>
        <dbReference type="EMBL" id="PFX33566.1"/>
    </source>
</evidence>
<dbReference type="InterPro" id="IPR050386">
    <property type="entry name" value="Glycosyl_hydrolase_5"/>
</dbReference>
<dbReference type="Pfam" id="PF00150">
    <property type="entry name" value="Cellulase"/>
    <property type="match status" value="1"/>
</dbReference>
<gene>
    <name evidence="9" type="ORF">AWC38_SpisGene1539</name>
</gene>
<protein>
    <recommendedName>
        <fullName evidence="8">Glycoside hydrolase family 5 domain-containing protein</fullName>
    </recommendedName>
</protein>
<keyword evidence="4 6" id="KW-0326">Glycosidase</keyword>
<comment type="caution">
    <text evidence="9">The sequence shown here is derived from an EMBL/GenBank/DDBJ whole genome shotgun (WGS) entry which is preliminary data.</text>
</comment>
<keyword evidence="7" id="KW-0732">Signal</keyword>
<comment type="similarity">
    <text evidence="1 6">Belongs to the glycosyl hydrolase 5 (cellulase A) family.</text>
</comment>
<evidence type="ECO:0000259" key="8">
    <source>
        <dbReference type="Pfam" id="PF00150"/>
    </source>
</evidence>
<keyword evidence="2 6" id="KW-0378">Hydrolase</keyword>
<dbReference type="GO" id="GO:0008422">
    <property type="term" value="F:beta-glucosidase activity"/>
    <property type="evidence" value="ECO:0007669"/>
    <property type="project" value="TreeGrafter"/>
</dbReference>
<keyword evidence="5" id="KW-0624">Polysaccharide degradation</keyword>
<evidence type="ECO:0000256" key="1">
    <source>
        <dbReference type="ARBA" id="ARBA00005641"/>
    </source>
</evidence>
<dbReference type="GO" id="GO:0009986">
    <property type="term" value="C:cell surface"/>
    <property type="evidence" value="ECO:0007669"/>
    <property type="project" value="TreeGrafter"/>
</dbReference>
<reference evidence="10" key="1">
    <citation type="journal article" date="2017" name="bioRxiv">
        <title>Comparative analysis of the genomes of Stylophora pistillata and Acropora digitifera provides evidence for extensive differences between species of corals.</title>
        <authorList>
            <person name="Voolstra C.R."/>
            <person name="Li Y."/>
            <person name="Liew Y.J."/>
            <person name="Baumgarten S."/>
            <person name="Zoccola D."/>
            <person name="Flot J.-F."/>
            <person name="Tambutte S."/>
            <person name="Allemand D."/>
            <person name="Aranda M."/>
        </authorList>
    </citation>
    <scope>NUCLEOTIDE SEQUENCE [LARGE SCALE GENOMIC DNA]</scope>
</reference>
<dbReference type="InterPro" id="IPR001547">
    <property type="entry name" value="Glyco_hydro_5"/>
</dbReference>
<dbReference type="InterPro" id="IPR017853">
    <property type="entry name" value="GH"/>
</dbReference>
<evidence type="ECO:0000256" key="2">
    <source>
        <dbReference type="ARBA" id="ARBA00022801"/>
    </source>
</evidence>
<evidence type="ECO:0000256" key="3">
    <source>
        <dbReference type="ARBA" id="ARBA00023277"/>
    </source>
</evidence>
<dbReference type="SUPFAM" id="SSF51445">
    <property type="entry name" value="(Trans)glycosidases"/>
    <property type="match status" value="1"/>
</dbReference>